<evidence type="ECO:0008006" key="3">
    <source>
        <dbReference type="Google" id="ProtNLM"/>
    </source>
</evidence>
<dbReference type="SUPFAM" id="SSF53448">
    <property type="entry name" value="Nucleotide-diphospho-sugar transferases"/>
    <property type="match status" value="1"/>
</dbReference>
<keyword evidence="2" id="KW-1185">Reference proteome</keyword>
<dbReference type="EMBL" id="JPRP01000002">
    <property type="protein sequence ID" value="KFE98682.1"/>
    <property type="molecule type" value="Genomic_DNA"/>
</dbReference>
<organism evidence="1 2">
    <name type="scientific">Chryseobacterium formosense</name>
    <dbReference type="NCBI Taxonomy" id="236814"/>
    <lineage>
        <taxon>Bacteria</taxon>
        <taxon>Pseudomonadati</taxon>
        <taxon>Bacteroidota</taxon>
        <taxon>Flavobacteriia</taxon>
        <taxon>Flavobacteriales</taxon>
        <taxon>Weeksellaceae</taxon>
        <taxon>Chryseobacterium group</taxon>
        <taxon>Chryseobacterium</taxon>
    </lineage>
</organism>
<evidence type="ECO:0000313" key="1">
    <source>
        <dbReference type="EMBL" id="KFE98682.1"/>
    </source>
</evidence>
<dbReference type="OrthoDB" id="9802881at2"/>
<dbReference type="Gene3D" id="3.90.550.20">
    <property type="match status" value="1"/>
</dbReference>
<dbReference type="STRING" id="236814.IX39_14735"/>
<name>A0A085Z2L9_9FLAO</name>
<proteinExistence type="predicted"/>
<gene>
    <name evidence="1" type="ORF">IX39_14735</name>
</gene>
<dbReference type="InterPro" id="IPR029044">
    <property type="entry name" value="Nucleotide-diphossugar_trans"/>
</dbReference>
<dbReference type="Proteomes" id="UP000028713">
    <property type="component" value="Unassembled WGS sequence"/>
</dbReference>
<protein>
    <recommendedName>
        <fullName evidence="3">Capsular biosynthesis protein</fullName>
    </recommendedName>
</protein>
<comment type="caution">
    <text evidence="1">The sequence shown here is derived from an EMBL/GenBank/DDBJ whole genome shotgun (WGS) entry which is preliminary data.</text>
</comment>
<dbReference type="AlphaFoldDB" id="A0A085Z2L9"/>
<dbReference type="InterPro" id="IPR008441">
    <property type="entry name" value="AfumC-like_glycosyl_Trfase"/>
</dbReference>
<dbReference type="Pfam" id="PF05704">
    <property type="entry name" value="Caps_synth"/>
    <property type="match status" value="1"/>
</dbReference>
<accession>A0A085Z2L9</accession>
<reference evidence="1 2" key="1">
    <citation type="submission" date="2014-07" db="EMBL/GenBank/DDBJ databases">
        <title>Genome of Chryseobacterium formosense LMG 24722.</title>
        <authorList>
            <person name="Pipes S.E."/>
            <person name="Stropko S.J."/>
            <person name="Newman J.D."/>
        </authorList>
    </citation>
    <scope>NUCLEOTIDE SEQUENCE [LARGE SCALE GENOMIC DNA]</scope>
    <source>
        <strain evidence="1 2">LMG 24722</strain>
    </source>
</reference>
<dbReference type="RefSeq" id="WP_034677937.1">
    <property type="nucleotide sequence ID" value="NZ_FPAP01000002.1"/>
</dbReference>
<dbReference type="eggNOG" id="COG3774">
    <property type="taxonomic scope" value="Bacteria"/>
</dbReference>
<evidence type="ECO:0000313" key="2">
    <source>
        <dbReference type="Proteomes" id="UP000028713"/>
    </source>
</evidence>
<sequence>MEKFDKYKSKVNWGEGAENLEPIPKIIWSFWDTHSDSELVDLCITQFKKLVPNFELIILNTKNVKNYLPDILPVRKDLPFVNYTDLVRLEILKKNGGIWIDISTILTENLSWVYDLKENLKYDLLGFYSDFCTTDMQNPILESWFLATPKNNKFVSAWHQEFFACYTSPQPYEFFKDIKNNKDEIQNIGDLADYLIIYLAAISVMKKNKDFRISMISANEVGHYFSFRLKSSYQQLADIFLKKASPNHVPTLIKFTGNQRNYLDREIFLGRYHRNAFLFSITGGAFPYHKIVKHEINYIKFILRNLKNKYLK</sequence>
<dbReference type="GO" id="GO:0016757">
    <property type="term" value="F:glycosyltransferase activity"/>
    <property type="evidence" value="ECO:0007669"/>
    <property type="project" value="InterPro"/>
</dbReference>